<keyword evidence="2 3" id="KW-0808">Transferase</keyword>
<organism evidence="3 4">
    <name type="scientific">Nitrosomonas supralitoralis</name>
    <dbReference type="NCBI Taxonomy" id="2116706"/>
    <lineage>
        <taxon>Bacteria</taxon>
        <taxon>Pseudomonadati</taxon>
        <taxon>Pseudomonadota</taxon>
        <taxon>Betaproteobacteria</taxon>
        <taxon>Nitrosomonadales</taxon>
        <taxon>Nitrosomonadaceae</taxon>
        <taxon>Nitrosomonas</taxon>
    </lineage>
</organism>
<dbReference type="RefSeq" id="WP_106706541.1">
    <property type="nucleotide sequence ID" value="NZ_PXXU01000015.1"/>
</dbReference>
<dbReference type="GO" id="GO:0008168">
    <property type="term" value="F:methyltransferase activity"/>
    <property type="evidence" value="ECO:0007669"/>
    <property type="project" value="UniProtKB-KW"/>
</dbReference>
<dbReference type="Gene3D" id="3.40.50.150">
    <property type="entry name" value="Vaccinia Virus protein VP39"/>
    <property type="match status" value="1"/>
</dbReference>
<dbReference type="InterPro" id="IPR029063">
    <property type="entry name" value="SAM-dependent_MTases_sf"/>
</dbReference>
<dbReference type="AlphaFoldDB" id="A0A2P7NWB1"/>
<keyword evidence="1 3" id="KW-0489">Methyltransferase</keyword>
<dbReference type="PANTHER" id="PTHR43542">
    <property type="entry name" value="METHYLTRANSFERASE"/>
    <property type="match status" value="1"/>
</dbReference>
<accession>A0A2P7NWB1</accession>
<dbReference type="EMBL" id="PXXU01000015">
    <property type="protein sequence ID" value="PSJ17715.1"/>
    <property type="molecule type" value="Genomic_DNA"/>
</dbReference>
<keyword evidence="4" id="KW-1185">Reference proteome</keyword>
<dbReference type="CDD" id="cd02440">
    <property type="entry name" value="AdoMet_MTases"/>
    <property type="match status" value="1"/>
</dbReference>
<evidence type="ECO:0000313" key="4">
    <source>
        <dbReference type="Proteomes" id="UP000241912"/>
    </source>
</evidence>
<reference evidence="3 4" key="1">
    <citation type="submission" date="2018-03" db="EMBL/GenBank/DDBJ databases">
        <title>Draft genome of Nitrosomonas supralitoralis APG5.</title>
        <authorList>
            <person name="Urakawa H."/>
            <person name="Lopez J.V."/>
        </authorList>
    </citation>
    <scope>NUCLEOTIDE SEQUENCE [LARGE SCALE GENOMIC DNA]</scope>
    <source>
        <strain evidence="3 4">APG5</strain>
    </source>
</reference>
<dbReference type="GO" id="GO:0031167">
    <property type="term" value="P:rRNA methylation"/>
    <property type="evidence" value="ECO:0007669"/>
    <property type="project" value="InterPro"/>
</dbReference>
<dbReference type="SUPFAM" id="SSF53335">
    <property type="entry name" value="S-adenosyl-L-methionine-dependent methyltransferases"/>
    <property type="match status" value="1"/>
</dbReference>
<comment type="caution">
    <text evidence="3">The sequence shown here is derived from an EMBL/GenBank/DDBJ whole genome shotgun (WGS) entry which is preliminary data.</text>
</comment>
<dbReference type="PIRSF" id="PIRSF004553">
    <property type="entry name" value="CHP00095"/>
    <property type="match status" value="1"/>
</dbReference>
<dbReference type="InterPro" id="IPR002052">
    <property type="entry name" value="DNA_methylase_N6_adenine_CS"/>
</dbReference>
<dbReference type="PROSITE" id="PS00092">
    <property type="entry name" value="N6_MTASE"/>
    <property type="match status" value="1"/>
</dbReference>
<evidence type="ECO:0000256" key="2">
    <source>
        <dbReference type="ARBA" id="ARBA00022679"/>
    </source>
</evidence>
<dbReference type="InterPro" id="IPR004398">
    <property type="entry name" value="RNA_MeTrfase_RsmD"/>
</dbReference>
<dbReference type="GO" id="GO:0003676">
    <property type="term" value="F:nucleic acid binding"/>
    <property type="evidence" value="ECO:0007669"/>
    <property type="project" value="InterPro"/>
</dbReference>
<name>A0A2P7NWB1_9PROT</name>
<gene>
    <name evidence="3" type="primary">rsmD</name>
    <name evidence="3" type="ORF">C7H79_06825</name>
</gene>
<evidence type="ECO:0000313" key="3">
    <source>
        <dbReference type="EMBL" id="PSJ17715.1"/>
    </source>
</evidence>
<protein>
    <submittedName>
        <fullName evidence="3">16S rRNA (Guanine(966)-N(2))-methyltransferase RsmD</fullName>
    </submittedName>
</protein>
<dbReference type="PANTHER" id="PTHR43542:SF1">
    <property type="entry name" value="METHYLTRANSFERASE"/>
    <property type="match status" value="1"/>
</dbReference>
<sequence length="184" mass="21111">MTLIRGKVRIIGGQWRSRLLGFPDHPDLRPTSDRIRETVFNWLEQDLSGLRCLDLFAGSGAFGFEAASRGAAQVVMIDNDARIYRALKENKEKLHAIQVELLMMNAVNFMKSDARKFDIIFLDPPYRLELLPELMPLLPSHLAEGGLVYSENRSIWNLDKQWNIHRSAKAGTVRYQLLELVRYG</sequence>
<dbReference type="Pfam" id="PF03602">
    <property type="entry name" value="Cons_hypoth95"/>
    <property type="match status" value="1"/>
</dbReference>
<dbReference type="Proteomes" id="UP000241912">
    <property type="component" value="Unassembled WGS sequence"/>
</dbReference>
<proteinExistence type="predicted"/>
<dbReference type="OrthoDB" id="9803017at2"/>
<dbReference type="NCBIfam" id="TIGR00095">
    <property type="entry name" value="16S rRNA (guanine(966)-N(2))-methyltransferase RsmD"/>
    <property type="match status" value="1"/>
</dbReference>
<evidence type="ECO:0000256" key="1">
    <source>
        <dbReference type="ARBA" id="ARBA00022603"/>
    </source>
</evidence>